<dbReference type="CDD" id="cd00200">
    <property type="entry name" value="WD40"/>
    <property type="match status" value="1"/>
</dbReference>
<dbReference type="InterPro" id="IPR019775">
    <property type="entry name" value="WD40_repeat_CS"/>
</dbReference>
<keyword evidence="2" id="KW-0963">Cytoplasm</keyword>
<feature type="domain" description="PFU" evidence="6">
    <location>
        <begin position="433"/>
        <end position="540"/>
    </location>
</feature>
<evidence type="ECO:0000256" key="4">
    <source>
        <dbReference type="ARBA" id="ARBA00022737"/>
    </source>
</evidence>
<dbReference type="AlphaFoldDB" id="A0A7S3FQM8"/>
<feature type="domain" description="PUL" evidence="7">
    <location>
        <begin position="560"/>
        <end position="822"/>
    </location>
</feature>
<dbReference type="SMART" id="SM00320">
    <property type="entry name" value="WD40"/>
    <property type="match status" value="7"/>
</dbReference>
<dbReference type="Gene3D" id="2.130.10.10">
    <property type="entry name" value="YVTN repeat-like/Quinoprotein amine dehydrogenase"/>
    <property type="match status" value="3"/>
</dbReference>
<dbReference type="PROSITE" id="PS50082">
    <property type="entry name" value="WD_REPEATS_2"/>
    <property type="match status" value="4"/>
</dbReference>
<dbReference type="Pfam" id="PF00400">
    <property type="entry name" value="WD40"/>
    <property type="match status" value="6"/>
</dbReference>
<dbReference type="PRINTS" id="PR00320">
    <property type="entry name" value="GPROTEINBRPT"/>
</dbReference>
<organism evidence="8">
    <name type="scientific">Chloropicon roscoffensis</name>
    <dbReference type="NCBI Taxonomy" id="1461544"/>
    <lineage>
        <taxon>Eukaryota</taxon>
        <taxon>Viridiplantae</taxon>
        <taxon>Chlorophyta</taxon>
        <taxon>Chloropicophyceae</taxon>
        <taxon>Chloropicales</taxon>
        <taxon>Chloropicaceae</taxon>
        <taxon>Chloropicon</taxon>
    </lineage>
</organism>
<dbReference type="GO" id="GO:0005634">
    <property type="term" value="C:nucleus"/>
    <property type="evidence" value="ECO:0007669"/>
    <property type="project" value="TreeGrafter"/>
</dbReference>
<dbReference type="Pfam" id="PF08324">
    <property type="entry name" value="PUL"/>
    <property type="match status" value="1"/>
</dbReference>
<name>A0A7S3FQM8_9CHLO</name>
<feature type="repeat" description="WD" evidence="5">
    <location>
        <begin position="86"/>
        <end position="112"/>
    </location>
</feature>
<dbReference type="InterPro" id="IPR013535">
    <property type="entry name" value="PUL_dom"/>
</dbReference>
<dbReference type="PROSITE" id="PS51394">
    <property type="entry name" value="PFU"/>
    <property type="match status" value="1"/>
</dbReference>
<reference evidence="8" key="1">
    <citation type="submission" date="2021-01" db="EMBL/GenBank/DDBJ databases">
        <authorList>
            <person name="Corre E."/>
            <person name="Pelletier E."/>
            <person name="Niang G."/>
            <person name="Scheremetjew M."/>
            <person name="Finn R."/>
            <person name="Kale V."/>
            <person name="Holt S."/>
            <person name="Cochrane G."/>
            <person name="Meng A."/>
            <person name="Brown T."/>
            <person name="Cohen L."/>
        </authorList>
    </citation>
    <scope>NUCLEOTIDE SEQUENCE</scope>
    <source>
        <strain evidence="8">RCC1871</strain>
    </source>
</reference>
<dbReference type="GO" id="GO:0010992">
    <property type="term" value="P:ubiquitin recycling"/>
    <property type="evidence" value="ECO:0007669"/>
    <property type="project" value="TreeGrafter"/>
</dbReference>
<evidence type="ECO:0000256" key="3">
    <source>
        <dbReference type="ARBA" id="ARBA00022574"/>
    </source>
</evidence>
<dbReference type="GO" id="GO:0043130">
    <property type="term" value="F:ubiquitin binding"/>
    <property type="evidence" value="ECO:0007669"/>
    <property type="project" value="TreeGrafter"/>
</dbReference>
<evidence type="ECO:0000256" key="5">
    <source>
        <dbReference type="PROSITE-ProRule" id="PRU00221"/>
    </source>
</evidence>
<evidence type="ECO:0000256" key="1">
    <source>
        <dbReference type="ARBA" id="ARBA00004496"/>
    </source>
</evidence>
<feature type="repeat" description="WD" evidence="5">
    <location>
        <begin position="11"/>
        <end position="45"/>
    </location>
</feature>
<evidence type="ECO:0000259" key="6">
    <source>
        <dbReference type="PROSITE" id="PS51394"/>
    </source>
</evidence>
<dbReference type="PROSITE" id="PS51396">
    <property type="entry name" value="PUL"/>
    <property type="match status" value="1"/>
</dbReference>
<evidence type="ECO:0000256" key="2">
    <source>
        <dbReference type="ARBA" id="ARBA00022490"/>
    </source>
</evidence>
<evidence type="ECO:0000313" key="8">
    <source>
        <dbReference type="EMBL" id="CAE0193674.1"/>
    </source>
</evidence>
<evidence type="ECO:0000259" key="7">
    <source>
        <dbReference type="PROSITE" id="PS51396"/>
    </source>
</evidence>
<dbReference type="InterPro" id="IPR020472">
    <property type="entry name" value="WD40_PAC1"/>
</dbReference>
<dbReference type="InterPro" id="IPR038122">
    <property type="entry name" value="PFU_sf"/>
</dbReference>
<dbReference type="InterPro" id="IPR015943">
    <property type="entry name" value="WD40/YVTN_repeat-like_dom_sf"/>
</dbReference>
<keyword evidence="4" id="KW-0677">Repeat</keyword>
<feature type="repeat" description="WD" evidence="5">
    <location>
        <begin position="279"/>
        <end position="323"/>
    </location>
</feature>
<dbReference type="Pfam" id="PF09070">
    <property type="entry name" value="PFU"/>
    <property type="match status" value="1"/>
</dbReference>
<dbReference type="GO" id="GO:0043161">
    <property type="term" value="P:proteasome-mediated ubiquitin-dependent protein catabolic process"/>
    <property type="evidence" value="ECO:0007669"/>
    <property type="project" value="TreeGrafter"/>
</dbReference>
<dbReference type="InterPro" id="IPR036322">
    <property type="entry name" value="WD40_repeat_dom_sf"/>
</dbReference>
<dbReference type="EMBL" id="HBHZ01008780">
    <property type="protein sequence ID" value="CAE0193674.1"/>
    <property type="molecule type" value="Transcribed_RNA"/>
</dbReference>
<dbReference type="Gene3D" id="3.10.20.870">
    <property type="entry name" value="PFU (PLAA family ubiquitin binding), C-terminal domain"/>
    <property type="match status" value="1"/>
</dbReference>
<dbReference type="InterPro" id="IPR001680">
    <property type="entry name" value="WD40_rpt"/>
</dbReference>
<dbReference type="SUPFAM" id="SSF50978">
    <property type="entry name" value="WD40 repeat-like"/>
    <property type="match status" value="1"/>
</dbReference>
<comment type="subcellular location">
    <subcellularLocation>
        <location evidence="1">Cytoplasm</location>
    </subcellularLocation>
</comment>
<feature type="repeat" description="WD" evidence="5">
    <location>
        <begin position="193"/>
        <end position="233"/>
    </location>
</feature>
<evidence type="ECO:0008006" key="9">
    <source>
        <dbReference type="Google" id="ProtNLM"/>
    </source>
</evidence>
<dbReference type="PANTHER" id="PTHR19849">
    <property type="entry name" value="PHOSPHOLIPASE A-2-ACTIVATING PROTEIN"/>
    <property type="match status" value="1"/>
</dbReference>
<dbReference type="InterPro" id="IPR011989">
    <property type="entry name" value="ARM-like"/>
</dbReference>
<protein>
    <recommendedName>
        <fullName evidence="9">Phospholipase A-2-activating protein</fullName>
    </recommendedName>
</protein>
<dbReference type="PROSITE" id="PS00678">
    <property type="entry name" value="WD_REPEATS_1"/>
    <property type="match status" value="1"/>
</dbReference>
<proteinExistence type="predicted"/>
<keyword evidence="3 5" id="KW-0853">WD repeat</keyword>
<dbReference type="PANTHER" id="PTHR19849:SF0">
    <property type="entry name" value="PHOSPHOLIPASE A-2-ACTIVATING PROTEIN"/>
    <property type="match status" value="1"/>
</dbReference>
<accession>A0A7S3FQM8</accession>
<dbReference type="GO" id="GO:0005737">
    <property type="term" value="C:cytoplasm"/>
    <property type="evidence" value="ECO:0007669"/>
    <property type="project" value="UniProtKB-SubCell"/>
</dbReference>
<dbReference type="InterPro" id="IPR015155">
    <property type="entry name" value="PFU"/>
</dbReference>
<dbReference type="Gene3D" id="1.25.10.10">
    <property type="entry name" value="Leucine-rich Repeat Variant"/>
    <property type="match status" value="1"/>
</dbReference>
<sequence>MSCDYKLFQELRGHDEDVRSLARVEIEADGFRVASSSRDKSVRVWRSEIGAANDCEAVVLGHEDFVTSVTYYGGGPKDTKQGSGGDTSFLATGSRDKTARIWRLRYEEAAAKEGESTSTSPGLEFSLCECAAVLRGHRYQVTAALVLERSQPEGSEPKGSFLVATASLDGVVRIWKVGADDVEREQDKPVQVISDHEGPVLCLCELEDGTLASGSGDSSIRLWKRASGSDKTFHCVGVQKEHTDSVRSLASLPGEIGYLSASHDTTVRSWGASGAAKVFMGHSALVYDVKAARTAAGTVIAASASEDCTCRVWDAESGQCMQVLEMSGCAWAVDLVPTSRSPLPLLVAGTSDGVVRVFGQSLEDGLLDENLVAAFDAAVAERKAGDSKAQDAAQGHSPQGLKVEDISALKEPGAKDGQVKTVRDTDGKTYAYQWSVISLKWECVGEVVAGPEDPASTGAGASSVVAPDKMFDGQHYDYVFDVDVQDGVPPLKLPYNRGENPYEAADRFLLAHSLPQSYREQVVQFIIQNTGGTQEPSAAVPMDVTANVDPYARTRAAAAYHVPLSDCLRFEQCKKDSMMSKIREFNEGQGQEMRMSDAHLGCLDKAVVLSLQRRPVAEEADLGVLVEALNLSLLWEKEKMFPILDALRIILLCVDSEAVMSRVIEGCPLFDIVVKAVDHPRPTAIEVTVLRLACNACVASPSFAQSLFEPLLNSMAESCKSKSKPVRLAWSTLLLNCAVLVKGKAEIDPTLLLSYTFQAASEYVDVLDMDSSFRALVGLGTLMTNDSSTQALAKDLGLDALVSKAKQLGGRMSEVSSDLQNILRS</sequence>
<gene>
    <name evidence="8" type="ORF">CROS1456_LOCUS6764</name>
</gene>